<sequence>MAAMMQMQMLILISLSALFGGLSTSTDTLSPGQPLHDGQTLVSAVGTFILGFFSPAGSNNRYVGIWYNKLPVQTVVWVANRGNHIAADANGTMELNSNGSLTINSMILNNGQTVVWVAAIEVLTNPVAQLLDNGNLVIREANSIEFAWQSFDYPTDTLLSGMKLGWDLRTGLNRNLTAWQSNDDPSPGRYTFSADINGSPQLTLLLDSAKIWRSGPWNGAQFSNTRPHPSGLGLFRFANTTDGVYFIYDTIGIDIVGRLTVNHIGILQWSVWIKKASEWSIFWYVPQTQCDSSFPCGPNAICDINSSPMCQCLQGFVPKFPANWALRNSTSGCVRRMALDCKNKTDGFLTITPAILPDTSTAIVDTTINFTQCKEKCLANCSCTGYASADIRGTGCIIWMKDLVGLGTASYEGEDFYVRLAAAEIGTSIRNTITPTDQHLGENETLVSEDGTFALGFFRPVGNTNNLYMGLWYNKIKDKTVLWVANRESPVINSSTGFLSISINGNLIIYDQDSKVVWSSNTANVTNPVAQLLNSGNLVVRSDLDDKENSFAWQSFDYPTDTLIAGMKLGVDMVTGLNRTLIAWTSDSDPSPSQYYGMMDIHGDPQLVLCHGSKKVWRTGPWNGFRYSGVPDTITYSGFDFSFINNKQEITFSFNTNLSVFTRLVVNQSGVAQGSLWVEGGGFWNIFWYAPRDQCDYMPLCGSYTTCDPNNSPICDCIQGFTPKFQDKWEFRDGSDGCKRKTPLDCKNGTDGFLLIPGTKLPETSNSTVDMSLSLADCKTKCLNNCSCTAYAPADVRNGGSGCILWTTELTDLRVYTGDSYVQDLYVRLAAADLARPTPEKSRAKAMVTIITVLLGVALLISFIIFFAWRQTKMKRRAFVGLGIKEDDEIELPQLQWSTLMEATNNFAETNILGKGGFGVVYKGKLGEGCEMAVKRLSKNSAQGIDEFKNEVILIAQLQHRNLVRLLGYCIQGDERILVYEHMTNGSLDAFLFDIVPNRVRVHLDWPTRFHIIIGIARGLLYLHQDSRLKIIHRDIKASNILLDSAMNPKISDFGLARIFGENETTTKTKKVVGTYGYMAPEYALDGIFSVKSDVFSFGVLILEIISGQRNKNFISTPHLYFLGNAWSLWNQGNALHLLDPLIGDSFSVTQVMRCINIGLLCVQGKPEDRPIMSSVVSMLGKDGASLAKPKAPGFKAILTGELESTPNPVELHSFNNVTFTEQTGR</sequence>
<proteinExistence type="predicted"/>
<organism evidence="1 2">
    <name type="scientific">Dioscorea alata</name>
    <name type="common">Purple yam</name>
    <dbReference type="NCBI Taxonomy" id="55571"/>
    <lineage>
        <taxon>Eukaryota</taxon>
        <taxon>Viridiplantae</taxon>
        <taxon>Streptophyta</taxon>
        <taxon>Embryophyta</taxon>
        <taxon>Tracheophyta</taxon>
        <taxon>Spermatophyta</taxon>
        <taxon>Magnoliopsida</taxon>
        <taxon>Liliopsida</taxon>
        <taxon>Dioscoreales</taxon>
        <taxon>Dioscoreaceae</taxon>
        <taxon>Dioscorea</taxon>
    </lineage>
</organism>
<dbReference type="Proteomes" id="UP000827976">
    <property type="component" value="Chromosome 15"/>
</dbReference>
<keyword evidence="1" id="KW-0723">Serine/threonine-protein kinase</keyword>
<protein>
    <submittedName>
        <fullName evidence="1">Non-specific serine/threonine protein kinase protein</fullName>
        <ecNumber evidence="1">2.7.11.1</ecNumber>
    </submittedName>
</protein>
<keyword evidence="1" id="KW-0418">Kinase</keyword>
<gene>
    <name evidence="1" type="ORF">IHE45_15G122400</name>
</gene>
<evidence type="ECO:0000313" key="2">
    <source>
        <dbReference type="Proteomes" id="UP000827976"/>
    </source>
</evidence>
<evidence type="ECO:0000313" key="1">
    <source>
        <dbReference type="EMBL" id="KAH7662269.1"/>
    </source>
</evidence>
<name>A0ACB7UP26_DIOAL</name>
<dbReference type="EMBL" id="CM037025">
    <property type="protein sequence ID" value="KAH7662269.1"/>
    <property type="molecule type" value="Genomic_DNA"/>
</dbReference>
<keyword evidence="2" id="KW-1185">Reference proteome</keyword>
<dbReference type="EC" id="2.7.11.1" evidence="1"/>
<reference evidence="2" key="1">
    <citation type="journal article" date="2022" name="Nat. Commun.">
        <title>Chromosome evolution and the genetic basis of agronomically important traits in greater yam.</title>
        <authorList>
            <person name="Bredeson J.V."/>
            <person name="Lyons J.B."/>
            <person name="Oniyinde I.O."/>
            <person name="Okereke N.R."/>
            <person name="Kolade O."/>
            <person name="Nnabue I."/>
            <person name="Nwadili C.O."/>
            <person name="Hribova E."/>
            <person name="Parker M."/>
            <person name="Nwogha J."/>
            <person name="Shu S."/>
            <person name="Carlson J."/>
            <person name="Kariba R."/>
            <person name="Muthemba S."/>
            <person name="Knop K."/>
            <person name="Barton G.J."/>
            <person name="Sherwood A.V."/>
            <person name="Lopez-Montes A."/>
            <person name="Asiedu R."/>
            <person name="Jamnadass R."/>
            <person name="Muchugi A."/>
            <person name="Goodstein D."/>
            <person name="Egesi C.N."/>
            <person name="Featherston J."/>
            <person name="Asfaw A."/>
            <person name="Simpson G.G."/>
            <person name="Dolezel J."/>
            <person name="Hendre P.S."/>
            <person name="Van Deynze A."/>
            <person name="Kumar P.L."/>
            <person name="Obidiegwu J.E."/>
            <person name="Bhattacharjee R."/>
            <person name="Rokhsar D.S."/>
        </authorList>
    </citation>
    <scope>NUCLEOTIDE SEQUENCE [LARGE SCALE GENOMIC DNA]</scope>
    <source>
        <strain evidence="2">cv. TDa95/00328</strain>
    </source>
</reference>
<comment type="caution">
    <text evidence="1">The sequence shown here is derived from an EMBL/GenBank/DDBJ whole genome shotgun (WGS) entry which is preliminary data.</text>
</comment>
<accession>A0ACB7UP26</accession>
<keyword evidence="1" id="KW-0808">Transferase</keyword>